<dbReference type="InterPro" id="IPR011008">
    <property type="entry name" value="Dimeric_a/b-barrel"/>
</dbReference>
<dbReference type="SMART" id="SM00344">
    <property type="entry name" value="HTH_ASNC"/>
    <property type="match status" value="1"/>
</dbReference>
<dbReference type="PROSITE" id="PS00519">
    <property type="entry name" value="HTH_ASNC_1"/>
    <property type="match status" value="1"/>
</dbReference>
<dbReference type="OrthoDB" id="9813313at2"/>
<proteinExistence type="predicted"/>
<dbReference type="PROSITE" id="PS50956">
    <property type="entry name" value="HTH_ASNC_2"/>
    <property type="match status" value="1"/>
</dbReference>
<comment type="caution">
    <text evidence="5">The sequence shown here is derived from an EMBL/GenBank/DDBJ whole genome shotgun (WGS) entry which is preliminary data.</text>
</comment>
<evidence type="ECO:0000256" key="1">
    <source>
        <dbReference type="ARBA" id="ARBA00023015"/>
    </source>
</evidence>
<feature type="domain" description="HTH asnC-type" evidence="4">
    <location>
        <begin position="6"/>
        <end position="67"/>
    </location>
</feature>
<dbReference type="SUPFAM" id="SSF54909">
    <property type="entry name" value="Dimeric alpha+beta barrel"/>
    <property type="match status" value="1"/>
</dbReference>
<keyword evidence="2" id="KW-0238">DNA-binding</keyword>
<dbReference type="Gene3D" id="3.30.70.920">
    <property type="match status" value="1"/>
</dbReference>
<keyword evidence="1" id="KW-0805">Transcription regulation</keyword>
<name>A0A3D9HXE4_9PROT</name>
<dbReference type="Gene3D" id="1.10.10.10">
    <property type="entry name" value="Winged helix-like DNA-binding domain superfamily/Winged helix DNA-binding domain"/>
    <property type="match status" value="1"/>
</dbReference>
<dbReference type="InterPro" id="IPR000485">
    <property type="entry name" value="AsnC-type_HTH_dom"/>
</dbReference>
<gene>
    <name evidence="5" type="ORF">DFP90_101888</name>
</gene>
<dbReference type="Pfam" id="PF01037">
    <property type="entry name" value="AsnC_trans_reg"/>
    <property type="match status" value="1"/>
</dbReference>
<protein>
    <submittedName>
        <fullName evidence="5">Lrp/AsnC family leucine-responsive transcriptional regulator</fullName>
    </submittedName>
</protein>
<reference evidence="5 6" key="1">
    <citation type="submission" date="2018-07" db="EMBL/GenBank/DDBJ databases">
        <title>Genomic Encyclopedia of Type Strains, Phase III (KMG-III): the genomes of soil and plant-associated and newly described type strains.</title>
        <authorList>
            <person name="Whitman W."/>
        </authorList>
    </citation>
    <scope>NUCLEOTIDE SEQUENCE [LARGE SCALE GENOMIC DNA]</scope>
    <source>
        <strain evidence="5 6">CECT 8488</strain>
    </source>
</reference>
<dbReference type="PANTHER" id="PTHR30154">
    <property type="entry name" value="LEUCINE-RESPONSIVE REGULATORY PROTEIN"/>
    <property type="match status" value="1"/>
</dbReference>
<evidence type="ECO:0000256" key="3">
    <source>
        <dbReference type="ARBA" id="ARBA00023163"/>
    </source>
</evidence>
<dbReference type="InterPro" id="IPR019885">
    <property type="entry name" value="Tscrpt_reg_HTH_AsnC-type_CS"/>
</dbReference>
<dbReference type="InterPro" id="IPR036388">
    <property type="entry name" value="WH-like_DNA-bd_sf"/>
</dbReference>
<evidence type="ECO:0000313" key="6">
    <source>
        <dbReference type="Proteomes" id="UP000256845"/>
    </source>
</evidence>
<dbReference type="InterPro" id="IPR019888">
    <property type="entry name" value="Tscrpt_reg_AsnC-like"/>
</dbReference>
<dbReference type="GO" id="GO:0043565">
    <property type="term" value="F:sequence-specific DNA binding"/>
    <property type="evidence" value="ECO:0007669"/>
    <property type="project" value="InterPro"/>
</dbReference>
<dbReference type="PRINTS" id="PR00033">
    <property type="entry name" value="HTHASNC"/>
</dbReference>
<dbReference type="AlphaFoldDB" id="A0A3D9HXE4"/>
<evidence type="ECO:0000256" key="2">
    <source>
        <dbReference type="ARBA" id="ARBA00023125"/>
    </source>
</evidence>
<evidence type="ECO:0000259" key="4">
    <source>
        <dbReference type="PROSITE" id="PS50956"/>
    </source>
</evidence>
<keyword evidence="3" id="KW-0804">Transcription</keyword>
<dbReference type="InterPro" id="IPR019887">
    <property type="entry name" value="Tscrpt_reg_AsnC/Lrp_C"/>
</dbReference>
<dbReference type="GO" id="GO:0006355">
    <property type="term" value="P:regulation of DNA-templated transcription"/>
    <property type="evidence" value="ECO:0007669"/>
    <property type="project" value="UniProtKB-ARBA"/>
</dbReference>
<dbReference type="Pfam" id="PF13412">
    <property type="entry name" value="HTH_24"/>
    <property type="match status" value="1"/>
</dbReference>
<dbReference type="CDD" id="cd00090">
    <property type="entry name" value="HTH_ARSR"/>
    <property type="match status" value="1"/>
</dbReference>
<dbReference type="InterPro" id="IPR011991">
    <property type="entry name" value="ArsR-like_HTH"/>
</dbReference>
<dbReference type="SUPFAM" id="SSF46785">
    <property type="entry name" value="Winged helix' DNA-binding domain"/>
    <property type="match status" value="1"/>
</dbReference>
<dbReference type="Proteomes" id="UP000256845">
    <property type="component" value="Unassembled WGS sequence"/>
</dbReference>
<organism evidence="5 6">
    <name type="scientific">Aestuariispira insulae</name>
    <dbReference type="NCBI Taxonomy" id="1461337"/>
    <lineage>
        <taxon>Bacteria</taxon>
        <taxon>Pseudomonadati</taxon>
        <taxon>Pseudomonadota</taxon>
        <taxon>Alphaproteobacteria</taxon>
        <taxon>Rhodospirillales</taxon>
        <taxon>Kiloniellaceae</taxon>
        <taxon>Aestuariispira</taxon>
    </lineage>
</organism>
<evidence type="ECO:0000313" key="5">
    <source>
        <dbReference type="EMBL" id="RED54085.1"/>
    </source>
</evidence>
<sequence length="162" mass="18238">MFTTTLEPQDLRLLNALQENARATNVELSEAVNLSPSQCYRRLKRLEEKGYIKRYAAQLSRRAVGLDVMAFVSVTLEKHGEDPARAFNSAVQRFPEILECWAVSGESDYLLRVVSTDLRTFSNFLMRDLLGLPMVSGVKSTILLEEEKSTTAYPLGHLAGKR</sequence>
<accession>A0A3D9HXE4</accession>
<dbReference type="PANTHER" id="PTHR30154:SF46">
    <property type="entry name" value="TRANSCRIPTIONAL REGULATORY PROTEIN"/>
    <property type="match status" value="1"/>
</dbReference>
<dbReference type="GO" id="GO:0005829">
    <property type="term" value="C:cytosol"/>
    <property type="evidence" value="ECO:0007669"/>
    <property type="project" value="TreeGrafter"/>
</dbReference>
<keyword evidence="6" id="KW-1185">Reference proteome</keyword>
<dbReference type="EMBL" id="QRDW01000001">
    <property type="protein sequence ID" value="RED54085.1"/>
    <property type="molecule type" value="Genomic_DNA"/>
</dbReference>
<dbReference type="GO" id="GO:0043200">
    <property type="term" value="P:response to amino acid"/>
    <property type="evidence" value="ECO:0007669"/>
    <property type="project" value="TreeGrafter"/>
</dbReference>
<dbReference type="InterPro" id="IPR036390">
    <property type="entry name" value="WH_DNA-bd_sf"/>
</dbReference>